<dbReference type="EMBL" id="JADGJW010000362">
    <property type="protein sequence ID" value="KAJ3218837.1"/>
    <property type="molecule type" value="Genomic_DNA"/>
</dbReference>
<comment type="similarity">
    <text evidence="1">Belongs to the LOR family.</text>
</comment>
<dbReference type="Proteomes" id="UP001211065">
    <property type="component" value="Unassembled WGS sequence"/>
</dbReference>
<evidence type="ECO:0000256" key="1">
    <source>
        <dbReference type="ARBA" id="ARBA00005437"/>
    </source>
</evidence>
<dbReference type="PANTHER" id="PTHR31087:SF161">
    <property type="entry name" value="TUBBY C 2 FAMILY PROTEIN"/>
    <property type="match status" value="1"/>
</dbReference>
<sequence>MIESLTVVAQNPPLAIIDAKYCKPELVTLELKQKNFQYDDHFTIYDPITKQVYFTLKKKVFTWSETKVLQDYLGNPILHFIKIGSGYWTEHDVYLGEKGDKKLFSISGKYKQKVQFKNLITGEKCELCCRTNDDNYDSIITLDRGCKGKENRETVGMIKRAKKFNFSRDDSYTLIIAPNVDMSMLVLLCITKDELECN</sequence>
<dbReference type="Gene3D" id="2.40.160.200">
    <property type="entry name" value="LURP1-related"/>
    <property type="match status" value="1"/>
</dbReference>
<name>A0AAD5XZX9_9FUNG</name>
<accession>A0AAD5XZX9</accession>
<proteinExistence type="inferred from homology"/>
<dbReference type="SUPFAM" id="SSF54518">
    <property type="entry name" value="Tubby C-terminal domain-like"/>
    <property type="match status" value="1"/>
</dbReference>
<dbReference type="Pfam" id="PF04525">
    <property type="entry name" value="LOR"/>
    <property type="match status" value="1"/>
</dbReference>
<gene>
    <name evidence="2" type="ORF">HK099_004913</name>
</gene>
<dbReference type="InterPro" id="IPR025659">
    <property type="entry name" value="Tubby-like_C"/>
</dbReference>
<dbReference type="InterPro" id="IPR007612">
    <property type="entry name" value="LOR"/>
</dbReference>
<dbReference type="AlphaFoldDB" id="A0AAD5XZX9"/>
<evidence type="ECO:0000313" key="2">
    <source>
        <dbReference type="EMBL" id="KAJ3218837.1"/>
    </source>
</evidence>
<protein>
    <submittedName>
        <fullName evidence="2">Uncharacterized protein</fullName>
    </submittedName>
</protein>
<keyword evidence="3" id="KW-1185">Reference proteome</keyword>
<comment type="caution">
    <text evidence="2">The sequence shown here is derived from an EMBL/GenBank/DDBJ whole genome shotgun (WGS) entry which is preliminary data.</text>
</comment>
<dbReference type="InterPro" id="IPR038595">
    <property type="entry name" value="LOR_sf"/>
</dbReference>
<reference evidence="2" key="1">
    <citation type="submission" date="2020-05" db="EMBL/GenBank/DDBJ databases">
        <title>Phylogenomic resolution of chytrid fungi.</title>
        <authorList>
            <person name="Stajich J.E."/>
            <person name="Amses K."/>
            <person name="Simmons R."/>
            <person name="Seto K."/>
            <person name="Myers J."/>
            <person name="Bonds A."/>
            <person name="Quandt C.A."/>
            <person name="Barry K."/>
            <person name="Liu P."/>
            <person name="Grigoriev I."/>
            <person name="Longcore J.E."/>
            <person name="James T.Y."/>
        </authorList>
    </citation>
    <scope>NUCLEOTIDE SEQUENCE</scope>
    <source>
        <strain evidence="2">JEL0476</strain>
    </source>
</reference>
<organism evidence="2 3">
    <name type="scientific">Clydaea vesicula</name>
    <dbReference type="NCBI Taxonomy" id="447962"/>
    <lineage>
        <taxon>Eukaryota</taxon>
        <taxon>Fungi</taxon>
        <taxon>Fungi incertae sedis</taxon>
        <taxon>Chytridiomycota</taxon>
        <taxon>Chytridiomycota incertae sedis</taxon>
        <taxon>Chytridiomycetes</taxon>
        <taxon>Lobulomycetales</taxon>
        <taxon>Lobulomycetaceae</taxon>
        <taxon>Clydaea</taxon>
    </lineage>
</organism>
<dbReference type="PANTHER" id="PTHR31087">
    <property type="match status" value="1"/>
</dbReference>
<evidence type="ECO:0000313" key="3">
    <source>
        <dbReference type="Proteomes" id="UP001211065"/>
    </source>
</evidence>